<evidence type="ECO:0000313" key="3">
    <source>
        <dbReference type="Proteomes" id="UP001607303"/>
    </source>
</evidence>
<feature type="transmembrane region" description="Helical" evidence="1">
    <location>
        <begin position="184"/>
        <end position="205"/>
    </location>
</feature>
<dbReference type="Proteomes" id="UP001607303">
    <property type="component" value="Unassembled WGS sequence"/>
</dbReference>
<keyword evidence="1" id="KW-1133">Transmembrane helix</keyword>
<evidence type="ECO:0008006" key="4">
    <source>
        <dbReference type="Google" id="ProtNLM"/>
    </source>
</evidence>
<accession>A0ABD2D1U7</accession>
<comment type="caution">
    <text evidence="2">The sequence shown here is derived from an EMBL/GenBank/DDBJ whole genome shotgun (WGS) entry which is preliminary data.</text>
</comment>
<dbReference type="PANTHER" id="PTHR35270">
    <property type="entry name" value="FUSELESS, ISOFORM A"/>
    <property type="match status" value="1"/>
</dbReference>
<dbReference type="AlphaFoldDB" id="A0ABD2D1U7"/>
<evidence type="ECO:0000313" key="2">
    <source>
        <dbReference type="EMBL" id="KAL2751346.1"/>
    </source>
</evidence>
<feature type="transmembrane region" description="Helical" evidence="1">
    <location>
        <begin position="144"/>
        <end position="163"/>
    </location>
</feature>
<keyword evidence="1" id="KW-0812">Transmembrane</keyword>
<reference evidence="2 3" key="1">
    <citation type="journal article" date="2024" name="Ann. Entomol. Soc. Am.">
        <title>Genomic analyses of the southern and eastern yellowjacket wasps (Hymenoptera: Vespidae) reveal evolutionary signatures of social life.</title>
        <authorList>
            <person name="Catto M.A."/>
            <person name="Caine P.B."/>
            <person name="Orr S.E."/>
            <person name="Hunt B.G."/>
            <person name="Goodisman M.A.D."/>
        </authorList>
    </citation>
    <scope>NUCLEOTIDE SEQUENCE [LARGE SCALE GENOMIC DNA]</scope>
    <source>
        <strain evidence="2">232</strain>
        <tissue evidence="2">Head and thorax</tissue>
    </source>
</reference>
<protein>
    <recommendedName>
        <fullName evidence="4">Transmembrane protein</fullName>
    </recommendedName>
</protein>
<name>A0ABD2D1U7_VESMC</name>
<feature type="transmembrane region" description="Helical" evidence="1">
    <location>
        <begin position="221"/>
        <end position="241"/>
    </location>
</feature>
<organism evidence="2 3">
    <name type="scientific">Vespula maculifrons</name>
    <name type="common">Eastern yellow jacket</name>
    <name type="synonym">Wasp</name>
    <dbReference type="NCBI Taxonomy" id="7453"/>
    <lineage>
        <taxon>Eukaryota</taxon>
        <taxon>Metazoa</taxon>
        <taxon>Ecdysozoa</taxon>
        <taxon>Arthropoda</taxon>
        <taxon>Hexapoda</taxon>
        <taxon>Insecta</taxon>
        <taxon>Pterygota</taxon>
        <taxon>Neoptera</taxon>
        <taxon>Endopterygota</taxon>
        <taxon>Hymenoptera</taxon>
        <taxon>Apocrita</taxon>
        <taxon>Aculeata</taxon>
        <taxon>Vespoidea</taxon>
        <taxon>Vespidae</taxon>
        <taxon>Vespinae</taxon>
        <taxon>Vespula</taxon>
    </lineage>
</organism>
<gene>
    <name evidence="2" type="ORF">V1477_000504</name>
</gene>
<feature type="transmembrane region" description="Helical" evidence="1">
    <location>
        <begin position="108"/>
        <end position="132"/>
    </location>
</feature>
<evidence type="ECO:0000256" key="1">
    <source>
        <dbReference type="SAM" id="Phobius"/>
    </source>
</evidence>
<dbReference type="InterPro" id="IPR032751">
    <property type="entry name" value="Fuseless"/>
</dbReference>
<dbReference type="Pfam" id="PF15993">
    <property type="entry name" value="Fuseless"/>
    <property type="match status" value="1"/>
</dbReference>
<dbReference type="PANTHER" id="PTHR35270:SF2">
    <property type="entry name" value="FUSELESS, ISOFORM A"/>
    <property type="match status" value="1"/>
</dbReference>
<proteinExistence type="predicted"/>
<sequence length="273" mass="32247">MSLNNFNIVHTSKESEFTDNRNTEKSSSRNFLTSKLSDKIDNTVLLNFNTTSKNNKNEHLHRVTSSSDNEAQNGMILNDDLNDRFEDHLRKETIDEKQETQSFSQKNYTLTLIDVTICTITIGPSVVGFWRGVWGLMDFHQEMFPFWLCFTFGILFHMMFAVMKYQLHNYVNNKIKKNSLFNQILCQIFKIIYTFVFGIMCIIHWRYSWIILDEYLHIHKLWINASLTTTFISVLAGLRCIRNLLAPPFYINIDDYNRLFLFPTLFKRVSTKN</sequence>
<keyword evidence="1" id="KW-0472">Membrane</keyword>
<keyword evidence="3" id="KW-1185">Reference proteome</keyword>
<dbReference type="EMBL" id="JAYRBN010000007">
    <property type="protein sequence ID" value="KAL2751346.1"/>
    <property type="molecule type" value="Genomic_DNA"/>
</dbReference>